<evidence type="ECO:0000313" key="2">
    <source>
        <dbReference type="Proteomes" id="UP000435357"/>
    </source>
</evidence>
<dbReference type="RefSeq" id="WP_151168126.1">
    <property type="nucleotide sequence ID" value="NZ_WACR01000006.1"/>
</dbReference>
<dbReference type="EMBL" id="WACR01000006">
    <property type="protein sequence ID" value="KAB1064027.1"/>
    <property type="molecule type" value="Genomic_DNA"/>
</dbReference>
<dbReference type="OrthoDB" id="5431039at2"/>
<protein>
    <submittedName>
        <fullName evidence="1">Hydrolase</fullName>
    </submittedName>
</protein>
<dbReference type="InterPro" id="IPR016769">
    <property type="entry name" value="Phage_SP01_Orf1"/>
</dbReference>
<proteinExistence type="predicted"/>
<gene>
    <name evidence="1" type="ORF">F3059_08300</name>
</gene>
<dbReference type="InterPro" id="IPR023214">
    <property type="entry name" value="HAD_sf"/>
</dbReference>
<dbReference type="SUPFAM" id="SSF56784">
    <property type="entry name" value="HAD-like"/>
    <property type="match status" value="1"/>
</dbReference>
<sequence length="144" mass="17012">MFENQLTIAVDFDGTIVDDDYPRIGKPKMFAFDTLKMLQQKHHKLILWTYRHGKRLDEAVEFCRENGIEFHTVNKSFPEEVFDQSQSSRKIHADVFIDDRNFGGFPGWGKIFQEIEGNGQQLEMLQKQNQKRGIMSLFKKRKKK</sequence>
<reference evidence="1 2" key="1">
    <citation type="submission" date="2019-09" db="EMBL/GenBank/DDBJ databases">
        <title>Genomes of Cryomorphaceae.</title>
        <authorList>
            <person name="Bowman J.P."/>
        </authorList>
    </citation>
    <scope>NUCLEOTIDE SEQUENCE [LARGE SCALE GENOMIC DNA]</scope>
    <source>
        <strain evidence="1 2">KCTC 52047</strain>
    </source>
</reference>
<accession>A0A6N6M867</accession>
<evidence type="ECO:0000313" key="1">
    <source>
        <dbReference type="EMBL" id="KAB1064027.1"/>
    </source>
</evidence>
<dbReference type="AlphaFoldDB" id="A0A6N6M867"/>
<comment type="caution">
    <text evidence="1">The sequence shown here is derived from an EMBL/GenBank/DDBJ whole genome shotgun (WGS) entry which is preliminary data.</text>
</comment>
<name>A0A6N6M867_9FLAO</name>
<dbReference type="InterPro" id="IPR036412">
    <property type="entry name" value="HAD-like_sf"/>
</dbReference>
<dbReference type="GO" id="GO:0016787">
    <property type="term" value="F:hydrolase activity"/>
    <property type="evidence" value="ECO:0007669"/>
    <property type="project" value="UniProtKB-KW"/>
</dbReference>
<dbReference type="Gene3D" id="3.40.50.1000">
    <property type="entry name" value="HAD superfamily/HAD-like"/>
    <property type="match status" value="1"/>
</dbReference>
<organism evidence="1 2">
    <name type="scientific">Salibacter halophilus</name>
    <dbReference type="NCBI Taxonomy" id="1803916"/>
    <lineage>
        <taxon>Bacteria</taxon>
        <taxon>Pseudomonadati</taxon>
        <taxon>Bacteroidota</taxon>
        <taxon>Flavobacteriia</taxon>
        <taxon>Flavobacteriales</taxon>
        <taxon>Salibacteraceae</taxon>
        <taxon>Salibacter</taxon>
    </lineage>
</organism>
<keyword evidence="2" id="KW-1185">Reference proteome</keyword>
<dbReference type="NCBIfam" id="NF046079">
    <property type="entry name" value="HAD_phos_BT0820"/>
    <property type="match status" value="1"/>
</dbReference>
<dbReference type="PIRSF" id="PIRSF020079">
    <property type="entry name" value="UCP020079"/>
    <property type="match status" value="1"/>
</dbReference>
<keyword evidence="1" id="KW-0378">Hydrolase</keyword>
<dbReference type="Proteomes" id="UP000435357">
    <property type="component" value="Unassembled WGS sequence"/>
</dbReference>